<dbReference type="Pfam" id="PF01697">
    <property type="entry name" value="Glyco_transf_92"/>
    <property type="match status" value="1"/>
</dbReference>
<dbReference type="Proteomes" id="UP000596742">
    <property type="component" value="Unassembled WGS sequence"/>
</dbReference>
<keyword evidence="7 8" id="KW-0472">Membrane</keyword>
<feature type="transmembrane region" description="Helical" evidence="8">
    <location>
        <begin position="9"/>
        <end position="27"/>
    </location>
</feature>
<evidence type="ECO:0000256" key="2">
    <source>
        <dbReference type="ARBA" id="ARBA00007647"/>
    </source>
</evidence>
<dbReference type="GO" id="GO:0016020">
    <property type="term" value="C:membrane"/>
    <property type="evidence" value="ECO:0007669"/>
    <property type="project" value="UniProtKB-SubCell"/>
</dbReference>
<organism evidence="9 10">
    <name type="scientific">Mytilus galloprovincialis</name>
    <name type="common">Mediterranean mussel</name>
    <dbReference type="NCBI Taxonomy" id="29158"/>
    <lineage>
        <taxon>Eukaryota</taxon>
        <taxon>Metazoa</taxon>
        <taxon>Spiralia</taxon>
        <taxon>Lophotrochozoa</taxon>
        <taxon>Mollusca</taxon>
        <taxon>Bivalvia</taxon>
        <taxon>Autobranchia</taxon>
        <taxon>Pteriomorphia</taxon>
        <taxon>Mytilida</taxon>
        <taxon>Mytiloidea</taxon>
        <taxon>Mytilidae</taxon>
        <taxon>Mytilinae</taxon>
        <taxon>Mytilus</taxon>
    </lineage>
</organism>
<keyword evidence="4 8" id="KW-0808">Transferase</keyword>
<evidence type="ECO:0000256" key="8">
    <source>
        <dbReference type="RuleBase" id="RU366017"/>
    </source>
</evidence>
<dbReference type="PANTHER" id="PTHR21461">
    <property type="entry name" value="GLYCOSYLTRANSFERASE FAMILY 92 PROTEIN"/>
    <property type="match status" value="1"/>
</dbReference>
<comment type="caution">
    <text evidence="9">The sequence shown here is derived from an EMBL/GenBank/DDBJ whole genome shotgun (WGS) entry which is preliminary data.</text>
</comment>
<name>A0A8B6GNR4_MYTGA</name>
<evidence type="ECO:0000313" key="9">
    <source>
        <dbReference type="EMBL" id="VDI66977.1"/>
    </source>
</evidence>
<proteinExistence type="inferred from homology"/>
<dbReference type="AlphaFoldDB" id="A0A8B6GNR4"/>
<dbReference type="GO" id="GO:0016757">
    <property type="term" value="F:glycosyltransferase activity"/>
    <property type="evidence" value="ECO:0007669"/>
    <property type="project" value="UniProtKB-UniRule"/>
</dbReference>
<accession>A0A8B6GNR4</accession>
<keyword evidence="5 8" id="KW-0812">Transmembrane</keyword>
<comment type="similarity">
    <text evidence="2 8">Belongs to the glycosyltransferase 92 family.</text>
</comment>
<dbReference type="GO" id="GO:0005737">
    <property type="term" value="C:cytoplasm"/>
    <property type="evidence" value="ECO:0007669"/>
    <property type="project" value="TreeGrafter"/>
</dbReference>
<evidence type="ECO:0000256" key="7">
    <source>
        <dbReference type="ARBA" id="ARBA00023136"/>
    </source>
</evidence>
<evidence type="ECO:0000256" key="5">
    <source>
        <dbReference type="ARBA" id="ARBA00022692"/>
    </source>
</evidence>
<gene>
    <name evidence="9" type="ORF">MGAL_10B058462</name>
</gene>
<keyword evidence="3 8" id="KW-0328">Glycosyltransferase</keyword>
<dbReference type="InterPro" id="IPR008166">
    <property type="entry name" value="Glyco_transf_92"/>
</dbReference>
<reference evidence="9" key="1">
    <citation type="submission" date="2018-11" db="EMBL/GenBank/DDBJ databases">
        <authorList>
            <person name="Alioto T."/>
            <person name="Alioto T."/>
        </authorList>
    </citation>
    <scope>NUCLEOTIDE SEQUENCE</scope>
</reference>
<dbReference type="PANTHER" id="PTHR21461:SF69">
    <property type="entry name" value="GLYCOSYLTRANSFERASE FAMILY 92 PROTEIN"/>
    <property type="match status" value="1"/>
</dbReference>
<keyword evidence="6 8" id="KW-1133">Transmembrane helix</keyword>
<evidence type="ECO:0000313" key="10">
    <source>
        <dbReference type="Proteomes" id="UP000596742"/>
    </source>
</evidence>
<comment type="subcellular location">
    <subcellularLocation>
        <location evidence="1">Membrane</location>
        <topology evidence="1">Single-pass membrane protein</topology>
    </subcellularLocation>
</comment>
<keyword evidence="10" id="KW-1185">Reference proteome</keyword>
<evidence type="ECO:0000256" key="6">
    <source>
        <dbReference type="ARBA" id="ARBA00022989"/>
    </source>
</evidence>
<dbReference type="OrthoDB" id="2526284at2759"/>
<dbReference type="EC" id="2.4.1.-" evidence="8"/>
<evidence type="ECO:0000256" key="1">
    <source>
        <dbReference type="ARBA" id="ARBA00004167"/>
    </source>
</evidence>
<evidence type="ECO:0000256" key="4">
    <source>
        <dbReference type="ARBA" id="ARBA00022679"/>
    </source>
</evidence>
<sequence length="592" mass="69875">MATRQITRLLLIALAFYVFGLIFFLTGNDVKVIDKTGDDYLPIDEVFIKASNKTTYSYDKQVLLDIRQLHRSNISTPKKSEIQSKIDRLYKLKKNDALQSIKKRKKTGSGKLQMRKRYKSKIDKGKALTNQDYWDSLKNLTFKEKVDHILKIYRIQNSTTNLKLRSITTAKQPIRRSYNITSDNNYQKKENTKYYNTREINSTLTKSNVGFLKVAEDIYVYASYYDDRKETRFIRNVIISRSAKNFNQQLYCHFWNPIINGWESSVFVFYETCENHLKTFAAYIGSCEIPDNVQFDHIYISNSEDANSEETKHIIPVIQHSNKSEVKGDLAVCVPPLFGTVNSLRLLEFIEFSIILGYKHFTFYSQNVTNETLKILKLYQKEGLVTILDWPLPIQEDWIWYHGQSAAVWDCLYRNMYVFKHVAFLDIDEIIFPRSDETLPNFIDKTMKSYHEQHSEGGDICAIRFQSAYFDPLEDTIISDIFDFSDHIENHLVTLNSISRKEDFSTVRTKMIVDPIKIFEIGIHHVSKPMEEHFKVENINPEIAYIHHYRKCQSNFGGRCFGRINDDHARRYRNRLLTRLKWRFYYLFKEML</sequence>
<evidence type="ECO:0000256" key="3">
    <source>
        <dbReference type="ARBA" id="ARBA00022676"/>
    </source>
</evidence>
<dbReference type="EMBL" id="UYJE01008758">
    <property type="protein sequence ID" value="VDI66977.1"/>
    <property type="molecule type" value="Genomic_DNA"/>
</dbReference>
<protein>
    <recommendedName>
        <fullName evidence="8">Glycosyltransferase family 92 protein</fullName>
        <ecNumber evidence="8">2.4.1.-</ecNumber>
    </recommendedName>
</protein>